<protein>
    <recommendedName>
        <fullName evidence="4">Secreted protein</fullName>
    </recommendedName>
</protein>
<keyword evidence="3" id="KW-1185">Reference proteome</keyword>
<evidence type="ECO:0000313" key="3">
    <source>
        <dbReference type="Proteomes" id="UP000248889"/>
    </source>
</evidence>
<keyword evidence="1" id="KW-0732">Signal</keyword>
<proteinExistence type="predicted"/>
<feature type="signal peptide" evidence="1">
    <location>
        <begin position="1"/>
        <end position="32"/>
    </location>
</feature>
<comment type="caution">
    <text evidence="2">The sequence shown here is derived from an EMBL/GenBank/DDBJ whole genome shotgun (WGS) entry which is preliminary data.</text>
</comment>
<reference evidence="2 3" key="1">
    <citation type="submission" date="2018-06" db="EMBL/GenBank/DDBJ databases">
        <title>Streptacidiphilus pinicola sp. nov., isolated from pine grove soil.</title>
        <authorList>
            <person name="Roh S.G."/>
            <person name="Park S."/>
            <person name="Kim M.-K."/>
            <person name="Yun B.-R."/>
            <person name="Park J."/>
            <person name="Kim M.J."/>
            <person name="Kim Y.S."/>
            <person name="Kim S.B."/>
        </authorList>
    </citation>
    <scope>NUCLEOTIDE SEQUENCE [LARGE SCALE GENOMIC DNA]</scope>
    <source>
        <strain evidence="2 3">MMS16-CNU450</strain>
    </source>
</reference>
<accession>A0A2X0J623</accession>
<evidence type="ECO:0008006" key="4">
    <source>
        <dbReference type="Google" id="ProtNLM"/>
    </source>
</evidence>
<name>A0A2X0J623_9ACTN</name>
<evidence type="ECO:0000313" key="2">
    <source>
        <dbReference type="EMBL" id="RAG85746.1"/>
    </source>
</evidence>
<organism evidence="2 3">
    <name type="scientific">Streptacidiphilus pinicola</name>
    <dbReference type="NCBI Taxonomy" id="2219663"/>
    <lineage>
        <taxon>Bacteria</taxon>
        <taxon>Bacillati</taxon>
        <taxon>Actinomycetota</taxon>
        <taxon>Actinomycetes</taxon>
        <taxon>Kitasatosporales</taxon>
        <taxon>Streptomycetaceae</taxon>
        <taxon>Streptacidiphilus</taxon>
    </lineage>
</organism>
<dbReference type="RefSeq" id="WP_111500448.1">
    <property type="nucleotide sequence ID" value="NZ_QKYN01000037.1"/>
</dbReference>
<dbReference type="EMBL" id="QKYN01000037">
    <property type="protein sequence ID" value="RAG85746.1"/>
    <property type="molecule type" value="Genomic_DNA"/>
</dbReference>
<gene>
    <name evidence="2" type="ORF">DN069_09550</name>
</gene>
<evidence type="ECO:0000256" key="1">
    <source>
        <dbReference type="SAM" id="SignalP"/>
    </source>
</evidence>
<dbReference type="AlphaFoldDB" id="A0A2X0J623"/>
<feature type="chain" id="PRO_5015909274" description="Secreted protein" evidence="1">
    <location>
        <begin position="33"/>
        <end position="145"/>
    </location>
</feature>
<dbReference type="Proteomes" id="UP000248889">
    <property type="component" value="Unassembled WGS sequence"/>
</dbReference>
<sequence length="145" mass="15061">MVSSKCGRLLAAAGLPAAALGLTLAAGGAASAAPIALPATHVVNITADASCDGHSVVSTQAHTQGQHSLPGAMPAVDTIRPVFITPEKGPQTRPEHPIPQHGMTDPLEAEKHDSVKIHVFHQVVLLKIETTEFTITVHRGSERGH</sequence>